<sequence length="210" mass="22929">MTRYAMAIDMSRCIACNTCSVACKIENNLPNNVWWTRVIHVGGGDETQEIPSGTYAEGDLAMGAYTLACQHCSSPACVAVCANGSTFIRDDGIVDFNPEECIGCNLCIEACPYNGVRVAIEEEPQWYTDFAVGDAQAKQHHAKTVEKCTFCAHRVERGELPACVESCPGRARTFGDLDDPNSDISKLIASREYTQLQVEDGTNPSVYILQ</sequence>
<dbReference type="InterPro" id="IPR050954">
    <property type="entry name" value="ET_IronSulfur_Cluster-Binding"/>
</dbReference>
<dbReference type="GO" id="GO:0051539">
    <property type="term" value="F:4 iron, 4 sulfur cluster binding"/>
    <property type="evidence" value="ECO:0007669"/>
    <property type="project" value="UniProtKB-KW"/>
</dbReference>
<dbReference type="GO" id="GO:0046872">
    <property type="term" value="F:metal ion binding"/>
    <property type="evidence" value="ECO:0007669"/>
    <property type="project" value="UniProtKB-KW"/>
</dbReference>
<dbReference type="PANTHER" id="PTHR43177:SF3">
    <property type="entry name" value="PROTEIN NRFC HOMOLOG"/>
    <property type="match status" value="1"/>
</dbReference>
<dbReference type="SUPFAM" id="SSF54862">
    <property type="entry name" value="4Fe-4S ferredoxins"/>
    <property type="match status" value="1"/>
</dbReference>
<reference evidence="6" key="1">
    <citation type="submission" date="2021-02" db="EMBL/GenBank/DDBJ databases">
        <title>Infant gut strain persistence is associated with maternal origin, phylogeny, and functional potential including surface adhesion and iron acquisition.</title>
        <authorList>
            <person name="Lou Y.C."/>
        </authorList>
    </citation>
    <scope>NUCLEOTIDE SEQUENCE</scope>
    <source>
        <strain evidence="6">L2_039_000G1_dasL2_039_000G1_concoct_11</strain>
    </source>
</reference>
<dbReference type="InterPro" id="IPR017896">
    <property type="entry name" value="4Fe4S_Fe-S-bd"/>
</dbReference>
<dbReference type="Pfam" id="PF13247">
    <property type="entry name" value="Fer4_11"/>
    <property type="match status" value="2"/>
</dbReference>
<evidence type="ECO:0000256" key="2">
    <source>
        <dbReference type="ARBA" id="ARBA00022723"/>
    </source>
</evidence>
<dbReference type="PANTHER" id="PTHR43177">
    <property type="entry name" value="PROTEIN NRFC"/>
    <property type="match status" value="1"/>
</dbReference>
<dbReference type="Gene3D" id="3.30.70.20">
    <property type="match status" value="2"/>
</dbReference>
<keyword evidence="4" id="KW-0411">Iron-sulfur</keyword>
<comment type="caution">
    <text evidence="6">The sequence shown here is derived from an EMBL/GenBank/DDBJ whole genome shotgun (WGS) entry which is preliminary data.</text>
</comment>
<dbReference type="PROSITE" id="PS00198">
    <property type="entry name" value="4FE4S_FER_1"/>
    <property type="match status" value="1"/>
</dbReference>
<evidence type="ECO:0000256" key="3">
    <source>
        <dbReference type="ARBA" id="ARBA00023004"/>
    </source>
</evidence>
<keyword evidence="1" id="KW-0004">4Fe-4S</keyword>
<evidence type="ECO:0000313" key="6">
    <source>
        <dbReference type="EMBL" id="MBS6939973.1"/>
    </source>
</evidence>
<evidence type="ECO:0000313" key="7">
    <source>
        <dbReference type="Proteomes" id="UP000727506"/>
    </source>
</evidence>
<organism evidence="6 7">
    <name type="scientific">Slackia piriformis</name>
    <dbReference type="NCBI Taxonomy" id="626934"/>
    <lineage>
        <taxon>Bacteria</taxon>
        <taxon>Bacillati</taxon>
        <taxon>Actinomycetota</taxon>
        <taxon>Coriobacteriia</taxon>
        <taxon>Eggerthellales</taxon>
        <taxon>Eggerthellaceae</taxon>
        <taxon>Slackia</taxon>
    </lineage>
</organism>
<protein>
    <submittedName>
        <fullName evidence="6">4Fe-4S dicluster domain-containing protein</fullName>
    </submittedName>
</protein>
<evidence type="ECO:0000256" key="1">
    <source>
        <dbReference type="ARBA" id="ARBA00022485"/>
    </source>
</evidence>
<keyword evidence="3" id="KW-0408">Iron</keyword>
<dbReference type="EMBL" id="JAGZSV010000004">
    <property type="protein sequence ID" value="MBS6939973.1"/>
    <property type="molecule type" value="Genomic_DNA"/>
</dbReference>
<gene>
    <name evidence="6" type="ORF">KH142_00515</name>
</gene>
<dbReference type="InterPro" id="IPR017900">
    <property type="entry name" value="4Fe4S_Fe_S_CS"/>
</dbReference>
<dbReference type="Proteomes" id="UP000727506">
    <property type="component" value="Unassembled WGS sequence"/>
</dbReference>
<accession>A0A943UYJ6</accession>
<feature type="domain" description="4Fe-4S ferredoxin-type" evidence="5">
    <location>
        <begin position="4"/>
        <end position="33"/>
    </location>
</feature>
<dbReference type="CDD" id="cd10551">
    <property type="entry name" value="PsrB"/>
    <property type="match status" value="1"/>
</dbReference>
<evidence type="ECO:0000259" key="5">
    <source>
        <dbReference type="PROSITE" id="PS51379"/>
    </source>
</evidence>
<dbReference type="AlphaFoldDB" id="A0A943UYJ6"/>
<evidence type="ECO:0000256" key="4">
    <source>
        <dbReference type="ARBA" id="ARBA00023014"/>
    </source>
</evidence>
<name>A0A943UYJ6_9ACTN</name>
<keyword evidence="2" id="KW-0479">Metal-binding</keyword>
<feature type="domain" description="4Fe-4S ferredoxin-type" evidence="5">
    <location>
        <begin position="92"/>
        <end position="121"/>
    </location>
</feature>
<proteinExistence type="predicted"/>
<dbReference type="PROSITE" id="PS51379">
    <property type="entry name" value="4FE4S_FER_2"/>
    <property type="match status" value="2"/>
</dbReference>